<sequence>MQKQRSPYTGGGVFNVQQHKSSKYGRNDGLNGMPFLVQLAQQSQRSNAGAVGHERGLRSGTPRSYDTDDSFHASNNYSGCNNNLNNNPSNINYFSKNNIYEGDMPNLTLGSCYNNAMPSDEYSHMDRVDQLDPLGSYRSMEQQNDAILHNHGNHQSDTDSETEYRQHRKDFGPKCTARKYWVHVFDFVKSKMTLQRQERMELELQLFRAHSIYSHVLLMLQLLRIVLAGVMVNGVSMGIRFTQVSYRLWSTKFMLRSLVRQFLWRMANAKVNDVLLFLGILLITPWLFFISLIGFIVATLFHTKTCLNSLYRHLRQQKG</sequence>
<evidence type="ECO:0000313" key="5">
    <source>
        <dbReference type="RefSeq" id="XP_051861251.1"/>
    </source>
</evidence>
<evidence type="ECO:0000313" key="3">
    <source>
        <dbReference type="Proteomes" id="UP000515160"/>
    </source>
</evidence>
<feature type="transmembrane region" description="Helical" evidence="2">
    <location>
        <begin position="216"/>
        <end position="239"/>
    </location>
</feature>
<evidence type="ECO:0000256" key="2">
    <source>
        <dbReference type="SAM" id="Phobius"/>
    </source>
</evidence>
<protein>
    <submittedName>
        <fullName evidence="4 5">Uncharacterized protein LOC127565659</fullName>
    </submittedName>
</protein>
<keyword evidence="2" id="KW-0812">Transmembrane</keyword>
<feature type="region of interest" description="Disordered" evidence="1">
    <location>
        <begin position="44"/>
        <end position="64"/>
    </location>
</feature>
<evidence type="ECO:0000256" key="1">
    <source>
        <dbReference type="SAM" id="MobiDB-lite"/>
    </source>
</evidence>
<keyword evidence="3" id="KW-1185">Reference proteome</keyword>
<proteinExistence type="predicted"/>
<organism evidence="3 5">
    <name type="scientific">Drosophila albomicans</name>
    <name type="common">Fruit fly</name>
    <dbReference type="NCBI Taxonomy" id="7291"/>
    <lineage>
        <taxon>Eukaryota</taxon>
        <taxon>Metazoa</taxon>
        <taxon>Ecdysozoa</taxon>
        <taxon>Arthropoda</taxon>
        <taxon>Hexapoda</taxon>
        <taxon>Insecta</taxon>
        <taxon>Pterygota</taxon>
        <taxon>Neoptera</taxon>
        <taxon>Endopterygota</taxon>
        <taxon>Diptera</taxon>
        <taxon>Brachycera</taxon>
        <taxon>Muscomorpha</taxon>
        <taxon>Ephydroidea</taxon>
        <taxon>Drosophilidae</taxon>
        <taxon>Drosophila</taxon>
    </lineage>
</organism>
<evidence type="ECO:0000313" key="4">
    <source>
        <dbReference type="RefSeq" id="XP_051861250.1"/>
    </source>
</evidence>
<name>A0A9C6W6K3_DROAB</name>
<dbReference type="OrthoDB" id="8012606at2759"/>
<dbReference type="AlphaFoldDB" id="A0A9C6W6K3"/>
<reference evidence="4 5" key="1">
    <citation type="submission" date="2025-04" db="UniProtKB">
        <authorList>
            <consortium name="RefSeq"/>
        </authorList>
    </citation>
    <scope>IDENTIFICATION</scope>
    <source>
        <strain evidence="4 5">15112-1751.03</strain>
        <tissue evidence="4 5">Whole Adult</tissue>
    </source>
</reference>
<keyword evidence="2" id="KW-0472">Membrane</keyword>
<dbReference type="GeneID" id="127565659"/>
<gene>
    <name evidence="4 5" type="primary">LOC127565659</name>
</gene>
<dbReference type="Proteomes" id="UP000515160">
    <property type="component" value="Chromosome 3"/>
</dbReference>
<keyword evidence="2" id="KW-1133">Transmembrane helix</keyword>
<dbReference type="RefSeq" id="XP_051861251.1">
    <property type="nucleotide sequence ID" value="XM_052005291.1"/>
</dbReference>
<accession>A0A9C6W6K3</accession>
<dbReference type="RefSeq" id="XP_051861250.1">
    <property type="nucleotide sequence ID" value="XM_052005290.1"/>
</dbReference>
<feature type="transmembrane region" description="Helical" evidence="2">
    <location>
        <begin position="274"/>
        <end position="301"/>
    </location>
</feature>